<dbReference type="PROSITE" id="PS51726">
    <property type="entry name" value="MYST_HAT"/>
    <property type="match status" value="1"/>
</dbReference>
<evidence type="ECO:0000256" key="3">
    <source>
        <dbReference type="ARBA" id="ARBA00022723"/>
    </source>
</evidence>
<dbReference type="InterPro" id="IPR025995">
    <property type="entry name" value="Tudor-knot"/>
</dbReference>
<feature type="domain" description="MYST-type HAT" evidence="10">
    <location>
        <begin position="105"/>
        <end position="278"/>
    </location>
</feature>
<comment type="caution">
    <text evidence="11">The sequence shown here is derived from an EMBL/GenBank/DDBJ whole genome shotgun (WGS) entry which is preliminary data.</text>
</comment>
<dbReference type="Gene3D" id="3.40.630.30">
    <property type="match status" value="1"/>
</dbReference>
<evidence type="ECO:0000313" key="12">
    <source>
        <dbReference type="Proteomes" id="UP001439008"/>
    </source>
</evidence>
<keyword evidence="4" id="KW-0863">Zinc-finger</keyword>
<gene>
    <name evidence="11" type="ORF">MHBO_000067</name>
</gene>
<dbReference type="Gene3D" id="3.30.60.60">
    <property type="entry name" value="N-acetyl transferase-like"/>
    <property type="match status" value="1"/>
</dbReference>
<evidence type="ECO:0000256" key="8">
    <source>
        <dbReference type="RuleBase" id="RU361211"/>
    </source>
</evidence>
<keyword evidence="5" id="KW-0862">Zinc</keyword>
<dbReference type="InterPro" id="IPR002717">
    <property type="entry name" value="HAT_MYST-type"/>
</dbReference>
<keyword evidence="2" id="KW-0808">Transferase</keyword>
<dbReference type="Gene3D" id="2.30.30.140">
    <property type="match status" value="1"/>
</dbReference>
<evidence type="ECO:0000256" key="9">
    <source>
        <dbReference type="SAM" id="MobiDB-lite"/>
    </source>
</evidence>
<dbReference type="SUPFAM" id="SSF54160">
    <property type="entry name" value="Chromo domain-like"/>
    <property type="match status" value="1"/>
</dbReference>
<dbReference type="Pfam" id="PF11717">
    <property type="entry name" value="Tudor-knot"/>
    <property type="match status" value="1"/>
</dbReference>
<evidence type="ECO:0000256" key="6">
    <source>
        <dbReference type="ARBA" id="ARBA00022853"/>
    </source>
</evidence>
<evidence type="ECO:0000256" key="7">
    <source>
        <dbReference type="ARBA" id="ARBA00023242"/>
    </source>
</evidence>
<keyword evidence="3" id="KW-0479">Metal-binding</keyword>
<keyword evidence="12" id="KW-1185">Reference proteome</keyword>
<dbReference type="EMBL" id="JBDODL010000008">
    <property type="protein sequence ID" value="MES1918037.1"/>
    <property type="molecule type" value="Genomic_DNA"/>
</dbReference>
<dbReference type="PANTHER" id="PTHR10615">
    <property type="entry name" value="HISTONE ACETYLTRANSFERASE"/>
    <property type="match status" value="1"/>
</dbReference>
<dbReference type="EC" id="2.3.1.48" evidence="8"/>
<dbReference type="InterPro" id="IPR050603">
    <property type="entry name" value="MYST_HAT"/>
</dbReference>
<evidence type="ECO:0000313" key="11">
    <source>
        <dbReference type="EMBL" id="MES1918037.1"/>
    </source>
</evidence>
<dbReference type="Proteomes" id="UP001439008">
    <property type="component" value="Unassembled WGS sequence"/>
</dbReference>
<evidence type="ECO:0000256" key="2">
    <source>
        <dbReference type="ARBA" id="ARBA00022679"/>
    </source>
</evidence>
<evidence type="ECO:0000259" key="10">
    <source>
        <dbReference type="PROSITE" id="PS51726"/>
    </source>
</evidence>
<dbReference type="InterPro" id="IPR040706">
    <property type="entry name" value="Zf-MYST"/>
</dbReference>
<evidence type="ECO:0000256" key="5">
    <source>
        <dbReference type="ARBA" id="ARBA00022833"/>
    </source>
</evidence>
<keyword evidence="6" id="KW-0156">Chromatin regulator</keyword>
<protein>
    <recommendedName>
        <fullName evidence="8">Histone acetyltransferase</fullName>
        <ecNumber evidence="8">2.3.1.48</ecNumber>
    </recommendedName>
</protein>
<sequence>MSVETPEKKESRKLVYCLNRKGIRKRCYVIDKKTSRKSNTMYYVHYENTDKRMDEWVTSERLENIPQLAQSRQSAQKQPKQPKKSEVARNASESCLVQSHRHKHARIKNIDKVIFGEDVMEAWYFSPISPQFVGEVNGEKIVYFCDFCLRFFCCSKELTEHCKRCRVCHPPGNEIYRSEEEKTTINVFEVDGAVEIEYSQNICYLSKLFLDHKTLQYDTIPFLFYVLCEVTDIGCRFVGYFSKEKRSDLDYNLACIMTLPCYQKRGFGNFLISLCFML</sequence>
<evidence type="ECO:0000256" key="4">
    <source>
        <dbReference type="ARBA" id="ARBA00022771"/>
    </source>
</evidence>
<dbReference type="SUPFAM" id="SSF55729">
    <property type="entry name" value="Acyl-CoA N-acyltransferases (Nat)"/>
    <property type="match status" value="1"/>
</dbReference>
<comment type="similarity">
    <text evidence="8">Belongs to the MYST (SAS/MOZ) family.</text>
</comment>
<comment type="subcellular location">
    <subcellularLocation>
        <location evidence="1 8">Nucleus</location>
    </subcellularLocation>
</comment>
<feature type="region of interest" description="Disordered" evidence="9">
    <location>
        <begin position="68"/>
        <end position="88"/>
    </location>
</feature>
<reference evidence="11 12" key="1">
    <citation type="journal article" date="2024" name="BMC Biol.">
        <title>Comparative genomics of Ascetosporea gives new insight into the evolutionary basis for animal parasitism in Rhizaria.</title>
        <authorList>
            <person name="Hiltunen Thoren M."/>
            <person name="Onut-Brannstrom I."/>
            <person name="Alfjorden A."/>
            <person name="Peckova H."/>
            <person name="Swords F."/>
            <person name="Hooper C."/>
            <person name="Holzer A.S."/>
            <person name="Bass D."/>
            <person name="Burki F."/>
        </authorList>
    </citation>
    <scope>NUCLEOTIDE SEQUENCE [LARGE SCALE GENOMIC DNA]</scope>
    <source>
        <strain evidence="11">20-A016</strain>
    </source>
</reference>
<dbReference type="InterPro" id="IPR016197">
    <property type="entry name" value="Chromo-like_dom_sf"/>
</dbReference>
<proteinExistence type="inferred from homology"/>
<dbReference type="Pfam" id="PF17772">
    <property type="entry name" value="zf-MYST"/>
    <property type="match status" value="1"/>
</dbReference>
<name>A0ABV2AFK8_9EUKA</name>
<feature type="compositionally biased region" description="Low complexity" evidence="9">
    <location>
        <begin position="69"/>
        <end position="79"/>
    </location>
</feature>
<organism evidence="11 12">
    <name type="scientific">Bonamia ostreae</name>
    <dbReference type="NCBI Taxonomy" id="126728"/>
    <lineage>
        <taxon>Eukaryota</taxon>
        <taxon>Sar</taxon>
        <taxon>Rhizaria</taxon>
        <taxon>Endomyxa</taxon>
        <taxon>Ascetosporea</taxon>
        <taxon>Haplosporida</taxon>
        <taxon>Bonamia</taxon>
    </lineage>
</organism>
<dbReference type="InterPro" id="IPR016181">
    <property type="entry name" value="Acyl_CoA_acyltransferase"/>
</dbReference>
<comment type="catalytic activity">
    <reaction evidence="8">
        <text>L-lysyl-[protein] + acetyl-CoA = N(6)-acetyl-L-lysyl-[protein] + CoA + H(+)</text>
        <dbReference type="Rhea" id="RHEA:45948"/>
        <dbReference type="Rhea" id="RHEA-COMP:9752"/>
        <dbReference type="Rhea" id="RHEA-COMP:10731"/>
        <dbReference type="ChEBI" id="CHEBI:15378"/>
        <dbReference type="ChEBI" id="CHEBI:29969"/>
        <dbReference type="ChEBI" id="CHEBI:57287"/>
        <dbReference type="ChEBI" id="CHEBI:57288"/>
        <dbReference type="ChEBI" id="CHEBI:61930"/>
        <dbReference type="EC" id="2.3.1.48"/>
    </reaction>
</comment>
<dbReference type="Pfam" id="PF01853">
    <property type="entry name" value="MOZ_SAS"/>
    <property type="match status" value="1"/>
</dbReference>
<dbReference type="PANTHER" id="PTHR10615:SF161">
    <property type="entry name" value="HISTONE ACETYLTRANSFERASE KAT7"/>
    <property type="match status" value="1"/>
</dbReference>
<keyword evidence="7 8" id="KW-0539">Nucleus</keyword>
<accession>A0ABV2AFK8</accession>
<evidence type="ECO:0000256" key="1">
    <source>
        <dbReference type="ARBA" id="ARBA00004123"/>
    </source>
</evidence>